<name>A0A2K8NT31_9MOLU</name>
<dbReference type="EMBL" id="CP024963">
    <property type="protein sequence ID" value="ATZ16990.1"/>
    <property type="molecule type" value="Genomic_DNA"/>
</dbReference>
<keyword evidence="2" id="KW-1185">Reference proteome</keyword>
<dbReference type="KEGG" id="elj:ELUMI_v1c02650"/>
<organism evidence="1 2">
    <name type="scientific">Williamsoniiplasma luminosum</name>
    <dbReference type="NCBI Taxonomy" id="214888"/>
    <lineage>
        <taxon>Bacteria</taxon>
        <taxon>Bacillati</taxon>
        <taxon>Mycoplasmatota</taxon>
        <taxon>Mollicutes</taxon>
        <taxon>Entomoplasmatales</taxon>
        <taxon>Williamsoniiplasma</taxon>
    </lineage>
</organism>
<evidence type="ECO:0000313" key="1">
    <source>
        <dbReference type="EMBL" id="ATZ16990.1"/>
    </source>
</evidence>
<dbReference type="AlphaFoldDB" id="A0A2K8NT31"/>
<accession>A0A2K8NT31</accession>
<protein>
    <submittedName>
        <fullName evidence="1">Uncharacterized protein</fullName>
    </submittedName>
</protein>
<gene>
    <name evidence="1" type="ORF">ELUMI_v1c02650</name>
</gene>
<dbReference type="RefSeq" id="WP_025734500.1">
    <property type="nucleotide sequence ID" value="NZ_CP024963.1"/>
</dbReference>
<dbReference type="Proteomes" id="UP000232063">
    <property type="component" value="Chromosome"/>
</dbReference>
<sequence length="328" mass="39058">MLYIGEQAILVEVQKHASTFLIGDETFDLLPNKIENAILSSANWNRALKYKNADRPAFTLIGYFMIRFEIYLSDNKIICLSKNSFEQKILNQSKFQNEFLQEIFDFRNRNLKHFKVKSLPNDVEELNIIEKIDVNLNHVWMGENYKPDKTKYKVYFKTGKFSFEQNFRNQSIYSFENENFQNWDLIDFKTGMFYLQGEFNLNISVNLTFEKEDKILAQEIMNQLVAEINASEDFTPETKPWHLYNVTRNEEIIVETFKKYANSFEYLDLMDYLNQLFKSMKINFFPTIFANQAIQKILFKIAQTDKSKIDLENNIQRFDSTLKPKFEI</sequence>
<reference evidence="1 2" key="1">
    <citation type="submission" date="2017-11" db="EMBL/GenBank/DDBJ databases">
        <title>Genome sequence of Entomoplasma luminosum PIMN-1 (ATCC 49195).</title>
        <authorList>
            <person name="Lo W.-S."/>
            <person name="Gasparich G.E."/>
            <person name="Kuo C.-H."/>
        </authorList>
    </citation>
    <scope>NUCLEOTIDE SEQUENCE [LARGE SCALE GENOMIC DNA]</scope>
    <source>
        <strain evidence="1 2">PIMN-1</strain>
    </source>
</reference>
<evidence type="ECO:0000313" key="2">
    <source>
        <dbReference type="Proteomes" id="UP000232063"/>
    </source>
</evidence>
<dbReference type="OrthoDB" id="391703at2"/>
<proteinExistence type="predicted"/>